<dbReference type="Pfam" id="PF13684">
    <property type="entry name" value="FakA-like_C"/>
    <property type="match status" value="1"/>
</dbReference>
<dbReference type="InterPro" id="IPR004007">
    <property type="entry name" value="DhaL_dom"/>
</dbReference>
<dbReference type="Gene3D" id="1.25.40.340">
    <property type="match status" value="1"/>
</dbReference>
<comment type="caution">
    <text evidence="2">The sequence shown here is derived from an EMBL/GenBank/DDBJ whole genome shotgun (WGS) entry which is preliminary data.</text>
</comment>
<name>A0A8J2TVB3_9MICO</name>
<dbReference type="SMART" id="SM01120">
    <property type="entry name" value="Dak2"/>
    <property type="match status" value="1"/>
</dbReference>
<evidence type="ECO:0000259" key="1">
    <source>
        <dbReference type="PROSITE" id="PS51480"/>
    </source>
</evidence>
<dbReference type="InterPro" id="IPR033470">
    <property type="entry name" value="FakA-like_C"/>
</dbReference>
<dbReference type="PROSITE" id="PS51480">
    <property type="entry name" value="DHAL"/>
    <property type="match status" value="1"/>
</dbReference>
<proteinExistence type="predicted"/>
<gene>
    <name evidence="2" type="ORF">GCM10011333_02200</name>
</gene>
<accession>A0A8J2TVB3</accession>
<reference evidence="2" key="2">
    <citation type="submission" date="2020-09" db="EMBL/GenBank/DDBJ databases">
        <authorList>
            <person name="Sun Q."/>
            <person name="Zhou Y."/>
        </authorList>
    </citation>
    <scope>NUCLEOTIDE SEQUENCE</scope>
    <source>
        <strain evidence="2">CGMCC 1.12785</strain>
    </source>
</reference>
<dbReference type="GO" id="GO:0006071">
    <property type="term" value="P:glycerol metabolic process"/>
    <property type="evidence" value="ECO:0007669"/>
    <property type="project" value="InterPro"/>
</dbReference>
<sequence length="572" mass="59000">MSTGSRAELSARAARAWSRRSLANLRDERSAIDDINVFPVADGDTGTNLYFTLLSAHRAVERLPHEAALHEVLSAMARGALRGARGNSGLILSVALQGCADAWEGIAVADAGALASALELAAARARRAVAAPVDGTMLSIMDAIAREARARAGAGLEEQIHAVHRAARDALARTPEQLSVLSASGVVDAGGMGVLELVDALYVIGTGTMPPARTGLLQPVSRPEPLPLQVGSGDEPPAATARAPMAGAAGEGQTALEIVADLMAMPDEDAYRALRERLGALGADSLVLSPLSPPALGAARLHLHLPGEAPARQALAILAAPAPLTALRMERLGRGREHGLPGAAGAAGSGEEGPLVVAFAKETSLAMLFALGGALAIPLDPAADTVPAHLDALLAEHPERPLIVLPNHRAALQRARTHLRSLPRTAHAHLHLVRSRAAVQGLSALAVHDPAAEAADLAEDMTETAAATRTGAVRRATYAGSSPAGEVAIGDYLARIDGRTRLVSDRLLPVARGLLDRLLGAGGELITLVTGAELPPGVVPELRSWLAQHHPETEISVLDGHQSADLLLVGVE</sequence>
<dbReference type="InterPro" id="IPR036117">
    <property type="entry name" value="DhaL_dom_sf"/>
</dbReference>
<dbReference type="InterPro" id="IPR050270">
    <property type="entry name" value="DegV_domain_contain"/>
</dbReference>
<dbReference type="PANTHER" id="PTHR33434:SF4">
    <property type="entry name" value="PHOSPHATASE PROTEIN"/>
    <property type="match status" value="1"/>
</dbReference>
<dbReference type="Proteomes" id="UP000616114">
    <property type="component" value="Unassembled WGS sequence"/>
</dbReference>
<dbReference type="Pfam" id="PF02734">
    <property type="entry name" value="Dak2"/>
    <property type="match status" value="1"/>
</dbReference>
<dbReference type="PANTHER" id="PTHR33434">
    <property type="entry name" value="DEGV DOMAIN-CONTAINING PROTEIN DR_1986-RELATED"/>
    <property type="match status" value="1"/>
</dbReference>
<reference evidence="2" key="1">
    <citation type="journal article" date="2014" name="Int. J. Syst. Evol. Microbiol.">
        <title>Complete genome sequence of Corynebacterium casei LMG S-19264T (=DSM 44701T), isolated from a smear-ripened cheese.</title>
        <authorList>
            <consortium name="US DOE Joint Genome Institute (JGI-PGF)"/>
            <person name="Walter F."/>
            <person name="Albersmeier A."/>
            <person name="Kalinowski J."/>
            <person name="Ruckert C."/>
        </authorList>
    </citation>
    <scope>NUCLEOTIDE SEQUENCE</scope>
    <source>
        <strain evidence="2">CGMCC 1.12785</strain>
    </source>
</reference>
<dbReference type="GO" id="GO:0004371">
    <property type="term" value="F:glycerone kinase activity"/>
    <property type="evidence" value="ECO:0007669"/>
    <property type="project" value="InterPro"/>
</dbReference>
<organism evidence="2 3">
    <name type="scientific">Sediminivirga luteola</name>
    <dbReference type="NCBI Taxonomy" id="1774748"/>
    <lineage>
        <taxon>Bacteria</taxon>
        <taxon>Bacillati</taxon>
        <taxon>Actinomycetota</taxon>
        <taxon>Actinomycetes</taxon>
        <taxon>Micrococcales</taxon>
        <taxon>Brevibacteriaceae</taxon>
        <taxon>Sediminivirga</taxon>
    </lineage>
</organism>
<dbReference type="SMART" id="SM01121">
    <property type="entry name" value="Dak1_2"/>
    <property type="match status" value="1"/>
</dbReference>
<evidence type="ECO:0000313" key="3">
    <source>
        <dbReference type="Proteomes" id="UP000616114"/>
    </source>
</evidence>
<dbReference type="RefSeq" id="WP_188549068.1">
    <property type="nucleotide sequence ID" value="NZ_BMFY01000001.1"/>
</dbReference>
<feature type="domain" description="DhaL" evidence="1">
    <location>
        <begin position="12"/>
        <end position="203"/>
    </location>
</feature>
<dbReference type="SUPFAM" id="SSF101473">
    <property type="entry name" value="DhaL-like"/>
    <property type="match status" value="1"/>
</dbReference>
<protein>
    <recommendedName>
        <fullName evidence="1">DhaL domain-containing protein</fullName>
    </recommendedName>
</protein>
<dbReference type="EMBL" id="BMFY01000001">
    <property type="protein sequence ID" value="GGA03116.1"/>
    <property type="molecule type" value="Genomic_DNA"/>
</dbReference>
<evidence type="ECO:0000313" key="2">
    <source>
        <dbReference type="EMBL" id="GGA03116.1"/>
    </source>
</evidence>
<dbReference type="AlphaFoldDB" id="A0A8J2TVB3"/>
<keyword evidence="3" id="KW-1185">Reference proteome</keyword>